<evidence type="ECO:0000256" key="1">
    <source>
        <dbReference type="SAM" id="SignalP"/>
    </source>
</evidence>
<proteinExistence type="predicted"/>
<evidence type="ECO:0000313" key="2">
    <source>
        <dbReference type="EMBL" id="QKG79268.1"/>
    </source>
</evidence>
<accession>A0A7D3XUR0</accession>
<dbReference type="AlphaFoldDB" id="A0A7D3XUR0"/>
<evidence type="ECO:0000313" key="3">
    <source>
        <dbReference type="Proteomes" id="UP000500961"/>
    </source>
</evidence>
<dbReference type="Pfam" id="PF25593">
    <property type="entry name" value="GldD_lipo"/>
    <property type="match status" value="1"/>
</dbReference>
<dbReference type="Proteomes" id="UP000500961">
    <property type="component" value="Chromosome"/>
</dbReference>
<organism evidence="2 3">
    <name type="scientific">Tenuifilum thalassicum</name>
    <dbReference type="NCBI Taxonomy" id="2590900"/>
    <lineage>
        <taxon>Bacteria</taxon>
        <taxon>Pseudomonadati</taxon>
        <taxon>Bacteroidota</taxon>
        <taxon>Bacteroidia</taxon>
        <taxon>Bacteroidales</taxon>
        <taxon>Tenuifilaceae</taxon>
        <taxon>Tenuifilum</taxon>
    </lineage>
</organism>
<dbReference type="EMBL" id="CP041345">
    <property type="protein sequence ID" value="QKG79268.1"/>
    <property type="molecule type" value="Genomic_DNA"/>
</dbReference>
<dbReference type="KEGG" id="ttz:FHG85_02980"/>
<reference evidence="2 3" key="1">
    <citation type="submission" date="2019-07" db="EMBL/GenBank/DDBJ databases">
        <title>Thalassofilum flectens gen. nov., sp. nov., a novel moderate thermophilic anaerobe from a shallow sea hot spring in Kunashir Island (Russia), representing a new family in the order Bacteroidales, and proposal of Thalassofilacea fam. nov.</title>
        <authorList>
            <person name="Kochetkova T.V."/>
            <person name="Podosokorskaya O.A."/>
            <person name="Novikov A."/>
            <person name="Elcheninov A.G."/>
            <person name="Toshchakov S.V."/>
            <person name="Kublanov I.V."/>
        </authorList>
    </citation>
    <scope>NUCLEOTIDE SEQUENCE [LARGE SCALE GENOMIC DNA]</scope>
    <source>
        <strain evidence="2 3">38-H</strain>
    </source>
</reference>
<dbReference type="NCBIfam" id="TIGR03512">
    <property type="entry name" value="GldD_lipo"/>
    <property type="match status" value="1"/>
</dbReference>
<keyword evidence="2" id="KW-0449">Lipoprotein</keyword>
<keyword evidence="1" id="KW-0732">Signal</keyword>
<dbReference type="InterPro" id="IPR019850">
    <property type="entry name" value="GldD-like"/>
</dbReference>
<keyword evidence="3" id="KW-1185">Reference proteome</keyword>
<protein>
    <submittedName>
        <fullName evidence="2">Gliding motility lipoprotein GldD</fullName>
    </submittedName>
</protein>
<gene>
    <name evidence="2" type="primary">gldD</name>
    <name evidence="2" type="ORF">FHG85_02980</name>
</gene>
<feature type="signal peptide" evidence="1">
    <location>
        <begin position="1"/>
        <end position="21"/>
    </location>
</feature>
<dbReference type="RefSeq" id="WP_173072866.1">
    <property type="nucleotide sequence ID" value="NZ_CP041345.1"/>
</dbReference>
<sequence length="191" mass="22253">MPNPKSLLISSLLVFLLVSCADEPVPKPRGYFRLTFPEKQYRLLDTIYPFTFEYPVYGTIVKERNRDGEGEWISVAFPKYKAKIHLSYKDISNNLNQLTEDARTLAYKHTYKADAIDEMVFDNPEKNVYGILYDIRGNSASSIQFYLTDSSRHYIRGALYFRCEPNKDSLAPAVDFFTKDVIHLIETLRWK</sequence>
<feature type="chain" id="PRO_5029898543" evidence="1">
    <location>
        <begin position="22"/>
        <end position="191"/>
    </location>
</feature>
<name>A0A7D3XUR0_9BACT</name>
<dbReference type="PROSITE" id="PS51257">
    <property type="entry name" value="PROKAR_LIPOPROTEIN"/>
    <property type="match status" value="1"/>
</dbReference>